<evidence type="ECO:0000313" key="1">
    <source>
        <dbReference type="EMBL" id="GFG77905.1"/>
    </source>
</evidence>
<name>A0ABQ1C0E7_9MYCO</name>
<dbReference type="RefSeq" id="WP_120792031.1">
    <property type="nucleotide sequence ID" value="NZ_BLKX01000001.1"/>
</dbReference>
<proteinExistence type="predicted"/>
<keyword evidence="2" id="KW-1185">Reference proteome</keyword>
<protein>
    <submittedName>
        <fullName evidence="1">Uncharacterized protein</fullName>
    </submittedName>
</protein>
<evidence type="ECO:0000313" key="2">
    <source>
        <dbReference type="Proteomes" id="UP000465240"/>
    </source>
</evidence>
<reference evidence="1 2" key="1">
    <citation type="journal article" date="2019" name="Emerg. Microbes Infect.">
        <title>Comprehensive subspecies identification of 175 nontuberculous mycobacteria species based on 7547 genomic profiles.</title>
        <authorList>
            <person name="Matsumoto Y."/>
            <person name="Kinjo T."/>
            <person name="Motooka D."/>
            <person name="Nabeya D."/>
            <person name="Jung N."/>
            <person name="Uechi K."/>
            <person name="Horii T."/>
            <person name="Iida T."/>
            <person name="Fujita J."/>
            <person name="Nakamura S."/>
        </authorList>
    </citation>
    <scope>NUCLEOTIDE SEQUENCE [LARGE SCALE GENOMIC DNA]</scope>
    <source>
        <strain evidence="1 2">JCM 18565</strain>
    </source>
</reference>
<organism evidence="1 2">
    <name type="scientific">Mycobacterium paragordonae</name>
    <dbReference type="NCBI Taxonomy" id="1389713"/>
    <lineage>
        <taxon>Bacteria</taxon>
        <taxon>Bacillati</taxon>
        <taxon>Actinomycetota</taxon>
        <taxon>Actinomycetes</taxon>
        <taxon>Mycobacteriales</taxon>
        <taxon>Mycobacteriaceae</taxon>
        <taxon>Mycobacterium</taxon>
    </lineage>
</organism>
<gene>
    <name evidence="1" type="ORF">MPRG_11810</name>
</gene>
<comment type="caution">
    <text evidence="1">The sequence shown here is derived from an EMBL/GenBank/DDBJ whole genome shotgun (WGS) entry which is preliminary data.</text>
</comment>
<dbReference type="EMBL" id="BLKX01000001">
    <property type="protein sequence ID" value="GFG77905.1"/>
    <property type="molecule type" value="Genomic_DNA"/>
</dbReference>
<dbReference type="Proteomes" id="UP000465240">
    <property type="component" value="Unassembled WGS sequence"/>
</dbReference>
<accession>A0ABQ1C0E7</accession>
<sequence>MAALRINPAIPGENHYVIDQHGQHIVLSRTSSKGRAASIAFTRADVITVANALVDLLEQEQETTN</sequence>